<dbReference type="FunFam" id="3.30.479.30:FF:000004">
    <property type="entry name" value="Putative membrane protease family, stomatin"/>
    <property type="match status" value="1"/>
</dbReference>
<feature type="transmembrane region" description="Helical" evidence="5">
    <location>
        <begin position="7"/>
        <end position="26"/>
    </location>
</feature>
<evidence type="ECO:0000256" key="3">
    <source>
        <dbReference type="SAM" id="Coils"/>
    </source>
</evidence>
<sequence>MASKSFRYIIFFILIILAVFLISTAIQYSDVLLANLFWLALLGVIAYIVWKYDMILQLLDYQRAVVYRFGKVNRVGGPGWTFIWPIIEEADIVDLRTKTIDVPKQDVVTKDGIEISIDAVVYLKVKKDNQSVVNSVIEVEDYVGASQLLVVSTLRDVIGSIKLGELISSIELVNAQLKEALERTSKNWGVTVDSIEIKDIQIPETVLSAMHEEKAAVQHKLARMERALAHKAEIEAVKEAAKGLDEKALAYYYIRAIENMSKTKGSKVFFPAEFANLAKSISASTDLSDKEKKGLVEKNEYFKKLLKNYVDSAASKSKTKSPKTKLVKTKSSKIKSKKSKFSKPKVKKKASKKKSSGKKKVVKNKISN</sequence>
<dbReference type="InterPro" id="IPR001107">
    <property type="entry name" value="Band_7"/>
</dbReference>
<feature type="coiled-coil region" evidence="3">
    <location>
        <begin position="167"/>
        <end position="227"/>
    </location>
</feature>
<feature type="compositionally biased region" description="Basic residues" evidence="4">
    <location>
        <begin position="317"/>
        <end position="368"/>
    </location>
</feature>
<dbReference type="Proteomes" id="UP000526302">
    <property type="component" value="Unassembled WGS sequence"/>
</dbReference>
<keyword evidence="5" id="KW-0472">Membrane</keyword>
<proteinExistence type="inferred from homology"/>
<feature type="transmembrane region" description="Helical" evidence="5">
    <location>
        <begin position="32"/>
        <end position="50"/>
    </location>
</feature>
<dbReference type="EMBL" id="JAAZKV010000003">
    <property type="protein sequence ID" value="NMA44259.1"/>
    <property type="molecule type" value="Genomic_DNA"/>
</dbReference>
<dbReference type="AlphaFoldDB" id="A0A7K4BYW5"/>
<gene>
    <name evidence="7" type="ORF">GX950_00390</name>
</gene>
<comment type="subcellular location">
    <subcellularLocation>
        <location evidence="1">Membrane</location>
        <topology evidence="1">Single-pass membrane protein</topology>
    </subcellularLocation>
</comment>
<comment type="similarity">
    <text evidence="2">Belongs to the band 7/mec-2 family.</text>
</comment>
<evidence type="ECO:0000256" key="4">
    <source>
        <dbReference type="SAM" id="MobiDB-lite"/>
    </source>
</evidence>
<name>A0A7K4BYW5_9ARCH</name>
<dbReference type="Gene3D" id="3.30.479.30">
    <property type="entry name" value="Band 7 domain"/>
    <property type="match status" value="1"/>
</dbReference>
<dbReference type="InterPro" id="IPR036013">
    <property type="entry name" value="Band_7/SPFH_dom_sf"/>
</dbReference>
<feature type="region of interest" description="Disordered" evidence="4">
    <location>
        <begin position="313"/>
        <end position="368"/>
    </location>
</feature>
<dbReference type="SMART" id="SM00244">
    <property type="entry name" value="PHB"/>
    <property type="match status" value="1"/>
</dbReference>
<dbReference type="PANTHER" id="PTHR10264:SF19">
    <property type="entry name" value="AT06885P-RELATED"/>
    <property type="match status" value="1"/>
</dbReference>
<dbReference type="GO" id="GO:0005886">
    <property type="term" value="C:plasma membrane"/>
    <property type="evidence" value="ECO:0007669"/>
    <property type="project" value="InterPro"/>
</dbReference>
<dbReference type="PRINTS" id="PR00721">
    <property type="entry name" value="STOMATIN"/>
</dbReference>
<evidence type="ECO:0000256" key="1">
    <source>
        <dbReference type="ARBA" id="ARBA00004167"/>
    </source>
</evidence>
<evidence type="ECO:0000256" key="5">
    <source>
        <dbReference type="SAM" id="Phobius"/>
    </source>
</evidence>
<accession>A0A7K4BYW5</accession>
<keyword evidence="5" id="KW-0812">Transmembrane</keyword>
<protein>
    <recommendedName>
        <fullName evidence="6">Band 7 domain-containing protein</fullName>
    </recommendedName>
</protein>
<dbReference type="InterPro" id="IPR043202">
    <property type="entry name" value="Band-7_stomatin-like"/>
</dbReference>
<dbReference type="SUPFAM" id="SSF117892">
    <property type="entry name" value="Band 7/SPFH domain"/>
    <property type="match status" value="1"/>
</dbReference>
<evidence type="ECO:0000259" key="6">
    <source>
        <dbReference type="SMART" id="SM00244"/>
    </source>
</evidence>
<feature type="domain" description="Band 7" evidence="6">
    <location>
        <begin position="54"/>
        <end position="214"/>
    </location>
</feature>
<dbReference type="Pfam" id="PF01145">
    <property type="entry name" value="Band_7"/>
    <property type="match status" value="1"/>
</dbReference>
<reference evidence="7 8" key="1">
    <citation type="journal article" date="2020" name="Biotechnol. Biofuels">
        <title>New insights from the biogas microbiome by comprehensive genome-resolved metagenomics of nearly 1600 species originating from multiple anaerobic digesters.</title>
        <authorList>
            <person name="Campanaro S."/>
            <person name="Treu L."/>
            <person name="Rodriguez-R L.M."/>
            <person name="Kovalovszki A."/>
            <person name="Ziels R.M."/>
            <person name="Maus I."/>
            <person name="Zhu X."/>
            <person name="Kougias P.G."/>
            <person name="Basile A."/>
            <person name="Luo G."/>
            <person name="Schluter A."/>
            <person name="Konstantinidis K.T."/>
            <person name="Angelidaki I."/>
        </authorList>
    </citation>
    <scope>NUCLEOTIDE SEQUENCE [LARGE SCALE GENOMIC DNA]</scope>
    <source>
        <strain evidence="7">AS22ysBPME_79</strain>
    </source>
</reference>
<dbReference type="InterPro" id="IPR001972">
    <property type="entry name" value="Stomatin_HflK_fam"/>
</dbReference>
<keyword evidence="5" id="KW-1133">Transmembrane helix</keyword>
<evidence type="ECO:0000256" key="2">
    <source>
        <dbReference type="ARBA" id="ARBA00008164"/>
    </source>
</evidence>
<evidence type="ECO:0000313" key="8">
    <source>
        <dbReference type="Proteomes" id="UP000526302"/>
    </source>
</evidence>
<organism evidence="7 8">
    <name type="scientific">Candidatus Iainarchaeum sp</name>
    <dbReference type="NCBI Taxonomy" id="3101447"/>
    <lineage>
        <taxon>Archaea</taxon>
        <taxon>Candidatus Iainarchaeota</taxon>
        <taxon>Candidatus Iainarchaeia</taxon>
        <taxon>Candidatus Iainarchaeales</taxon>
        <taxon>Candidatus Iainarchaeaceae</taxon>
        <taxon>Candidatus Iainarchaeum</taxon>
    </lineage>
</organism>
<evidence type="ECO:0000313" key="7">
    <source>
        <dbReference type="EMBL" id="NMA44259.1"/>
    </source>
</evidence>
<dbReference type="GO" id="GO:0098552">
    <property type="term" value="C:side of membrane"/>
    <property type="evidence" value="ECO:0007669"/>
    <property type="project" value="UniProtKB-ARBA"/>
</dbReference>
<comment type="caution">
    <text evidence="7">The sequence shown here is derived from an EMBL/GenBank/DDBJ whole genome shotgun (WGS) entry which is preliminary data.</text>
</comment>
<keyword evidence="3" id="KW-0175">Coiled coil</keyword>
<dbReference type="PANTHER" id="PTHR10264">
    <property type="entry name" value="BAND 7 PROTEIN-RELATED"/>
    <property type="match status" value="1"/>
</dbReference>